<dbReference type="AlphaFoldDB" id="A0AAP0SBX9"/>
<evidence type="ECO:0000313" key="2">
    <source>
        <dbReference type="Proteomes" id="UP001415857"/>
    </source>
</evidence>
<dbReference type="EMBL" id="JBBPBK010000002">
    <property type="protein sequence ID" value="KAK9291064.1"/>
    <property type="molecule type" value="Genomic_DNA"/>
</dbReference>
<dbReference type="SUPFAM" id="SSF52833">
    <property type="entry name" value="Thioredoxin-like"/>
    <property type="match status" value="1"/>
</dbReference>
<organism evidence="1 2">
    <name type="scientific">Liquidambar formosana</name>
    <name type="common">Formosan gum</name>
    <dbReference type="NCBI Taxonomy" id="63359"/>
    <lineage>
        <taxon>Eukaryota</taxon>
        <taxon>Viridiplantae</taxon>
        <taxon>Streptophyta</taxon>
        <taxon>Embryophyta</taxon>
        <taxon>Tracheophyta</taxon>
        <taxon>Spermatophyta</taxon>
        <taxon>Magnoliopsida</taxon>
        <taxon>eudicotyledons</taxon>
        <taxon>Gunneridae</taxon>
        <taxon>Pentapetalae</taxon>
        <taxon>Saxifragales</taxon>
        <taxon>Altingiaceae</taxon>
        <taxon>Liquidambar</taxon>
    </lineage>
</organism>
<gene>
    <name evidence="1" type="ORF">L1049_009250</name>
</gene>
<protein>
    <recommendedName>
        <fullName evidence="3">Thioredoxin domain-containing protein</fullName>
    </recommendedName>
</protein>
<comment type="caution">
    <text evidence="1">The sequence shown here is derived from an EMBL/GenBank/DDBJ whole genome shotgun (WGS) entry which is preliminary data.</text>
</comment>
<dbReference type="InterPro" id="IPR044794">
    <property type="entry name" value="APRL5/7"/>
</dbReference>
<evidence type="ECO:0000313" key="1">
    <source>
        <dbReference type="EMBL" id="KAK9291064.1"/>
    </source>
</evidence>
<dbReference type="Gene3D" id="3.40.30.10">
    <property type="entry name" value="Glutaredoxin"/>
    <property type="match status" value="1"/>
</dbReference>
<dbReference type="PANTHER" id="PTHR47126:SF3">
    <property type="entry name" value="5'-ADENYLYLSULFATE REDUCTASE-LIKE 5"/>
    <property type="match status" value="1"/>
</dbReference>
<name>A0AAP0SBX9_LIQFO</name>
<dbReference type="InterPro" id="IPR036249">
    <property type="entry name" value="Thioredoxin-like_sf"/>
</dbReference>
<accession>A0AAP0SBX9</accession>
<keyword evidence="2" id="KW-1185">Reference proteome</keyword>
<proteinExistence type="predicted"/>
<reference evidence="1 2" key="1">
    <citation type="journal article" date="2024" name="Plant J.">
        <title>Genome sequences and population genomics reveal climatic adaptation and genomic divergence between two closely related sweetgum species.</title>
        <authorList>
            <person name="Xu W.Q."/>
            <person name="Ren C.Q."/>
            <person name="Zhang X.Y."/>
            <person name="Comes H.P."/>
            <person name="Liu X.H."/>
            <person name="Li Y.G."/>
            <person name="Kettle C.J."/>
            <person name="Jalonen R."/>
            <person name="Gaisberger H."/>
            <person name="Ma Y.Z."/>
            <person name="Qiu Y.X."/>
        </authorList>
    </citation>
    <scope>NUCLEOTIDE SEQUENCE [LARGE SCALE GENOMIC DNA]</scope>
    <source>
        <strain evidence="1">Hangzhou</strain>
    </source>
</reference>
<dbReference type="PANTHER" id="PTHR47126">
    <property type="entry name" value="5'-ADENYLYLSULFATE REDUCTASE-LIKE 7"/>
    <property type="match status" value="1"/>
</dbReference>
<dbReference type="Proteomes" id="UP001415857">
    <property type="component" value="Unassembled WGS sequence"/>
</dbReference>
<sequence>MPSPRRENINIYLCGNFAKIYKSLVFSLLSSSFYSQRPSMATSMASVIFPCIFALSLLGIVSSSSMCPQQSTLFVNTLQSQCPLSYYPHTLLEVDGNFLDRALSSKQSNNVYTSVLFYASWCPFSHDAYFTFEVLSSMFPQIKHLAVEQSSAMPSSVFSRFGIHSLPSILIVNQTSKVRYRGRKDLPSLIQFYRKTTGLDPSQYFTESSKKSTMQSWNVSSLKEIIIREPYLVFRYIVPLFEGAFINIPRRVISSQSLLGLICSPSELGNIWRDEPNVGASPTHDGREEGLDRSLDYARQETSMKVQRMPGYGRLPWLLSRWVKLRQLDHHPKAVFMVLCESF</sequence>
<evidence type="ECO:0008006" key="3">
    <source>
        <dbReference type="Google" id="ProtNLM"/>
    </source>
</evidence>